<dbReference type="PANTHER" id="PTHR46822">
    <property type="entry name" value="COILED-COIL ALPHA-HELICAL ROD PROTEIN 1"/>
    <property type="match status" value="1"/>
</dbReference>
<evidence type="ECO:0000256" key="3">
    <source>
        <dbReference type="ARBA" id="ARBA00004496"/>
    </source>
</evidence>
<evidence type="ECO:0000256" key="1">
    <source>
        <dbReference type="ARBA" id="ARBA00003936"/>
    </source>
</evidence>
<comment type="function">
    <text evidence="1">May be a regulator of keratinocyte proliferation or differentiation.</text>
</comment>
<dbReference type="GO" id="GO:0005634">
    <property type="term" value="C:nucleus"/>
    <property type="evidence" value="ECO:0007669"/>
    <property type="project" value="UniProtKB-SubCell"/>
</dbReference>
<keyword evidence="7" id="KW-0221">Differentiation</keyword>
<dbReference type="PANTHER" id="PTHR46822:SF1">
    <property type="entry name" value="COILED-COIL ALPHA-HELICAL ROD PROTEIN 1"/>
    <property type="match status" value="1"/>
</dbReference>
<protein>
    <recommendedName>
        <fullName evidence="4">Coiled-coil alpha-helical rod protein 1</fullName>
    </recommendedName>
    <alternativeName>
        <fullName evidence="10">Alpha-helical coiled-coil rod protein</fullName>
    </alternativeName>
</protein>
<evidence type="ECO:0000313" key="14">
    <source>
        <dbReference type="Proteomes" id="UP001460270"/>
    </source>
</evidence>
<evidence type="ECO:0000256" key="11">
    <source>
        <dbReference type="SAM" id="Coils"/>
    </source>
</evidence>
<feature type="coiled-coil region" evidence="11">
    <location>
        <begin position="107"/>
        <end position="181"/>
    </location>
</feature>
<keyword evidence="5" id="KW-0217">Developmental protein</keyword>
<keyword evidence="9" id="KW-0539">Nucleus</keyword>
<dbReference type="GO" id="GO:0030154">
    <property type="term" value="P:cell differentiation"/>
    <property type="evidence" value="ECO:0007669"/>
    <property type="project" value="UniProtKB-KW"/>
</dbReference>
<dbReference type="Proteomes" id="UP001460270">
    <property type="component" value="Unassembled WGS sequence"/>
</dbReference>
<dbReference type="GO" id="GO:0006611">
    <property type="term" value="P:protein export from nucleus"/>
    <property type="evidence" value="ECO:0007669"/>
    <property type="project" value="TreeGrafter"/>
</dbReference>
<evidence type="ECO:0000256" key="4">
    <source>
        <dbReference type="ARBA" id="ARBA00016468"/>
    </source>
</evidence>
<dbReference type="EMBL" id="JBBPFD010000005">
    <property type="protein sequence ID" value="KAK7925584.1"/>
    <property type="molecule type" value="Genomic_DNA"/>
</dbReference>
<feature type="region of interest" description="Disordered" evidence="12">
    <location>
        <begin position="264"/>
        <end position="297"/>
    </location>
</feature>
<dbReference type="Pfam" id="PF07111">
    <property type="entry name" value="HCR"/>
    <property type="match status" value="1"/>
</dbReference>
<keyword evidence="6" id="KW-0963">Cytoplasm</keyword>
<dbReference type="AlphaFoldDB" id="A0AAW0PKV4"/>
<evidence type="ECO:0000256" key="12">
    <source>
        <dbReference type="SAM" id="MobiDB-lite"/>
    </source>
</evidence>
<accession>A0AAW0PKV4</accession>
<dbReference type="GO" id="GO:0005737">
    <property type="term" value="C:cytoplasm"/>
    <property type="evidence" value="ECO:0007669"/>
    <property type="project" value="UniProtKB-SubCell"/>
</dbReference>
<keyword evidence="8 11" id="KW-0175">Coiled coil</keyword>
<proteinExistence type="predicted"/>
<comment type="subcellular location">
    <subcellularLocation>
        <location evidence="3">Cytoplasm</location>
    </subcellularLocation>
    <subcellularLocation>
        <location evidence="2">Nucleus</location>
    </subcellularLocation>
</comment>
<feature type="compositionally biased region" description="Polar residues" evidence="12">
    <location>
        <begin position="264"/>
        <end position="280"/>
    </location>
</feature>
<organism evidence="13 14">
    <name type="scientific">Mugilogobius chulae</name>
    <name type="common">yellowstripe goby</name>
    <dbReference type="NCBI Taxonomy" id="88201"/>
    <lineage>
        <taxon>Eukaryota</taxon>
        <taxon>Metazoa</taxon>
        <taxon>Chordata</taxon>
        <taxon>Craniata</taxon>
        <taxon>Vertebrata</taxon>
        <taxon>Euteleostomi</taxon>
        <taxon>Actinopterygii</taxon>
        <taxon>Neopterygii</taxon>
        <taxon>Teleostei</taxon>
        <taxon>Neoteleostei</taxon>
        <taxon>Acanthomorphata</taxon>
        <taxon>Gobiaria</taxon>
        <taxon>Gobiiformes</taxon>
        <taxon>Gobioidei</taxon>
        <taxon>Gobiidae</taxon>
        <taxon>Gobionellinae</taxon>
        <taxon>Mugilogobius</taxon>
    </lineage>
</organism>
<evidence type="ECO:0000256" key="6">
    <source>
        <dbReference type="ARBA" id="ARBA00022490"/>
    </source>
</evidence>
<evidence type="ECO:0000256" key="7">
    <source>
        <dbReference type="ARBA" id="ARBA00022782"/>
    </source>
</evidence>
<feature type="compositionally biased region" description="Basic and acidic residues" evidence="12">
    <location>
        <begin position="281"/>
        <end position="297"/>
    </location>
</feature>
<reference evidence="14" key="1">
    <citation type="submission" date="2024-04" db="EMBL/GenBank/DDBJ databases">
        <title>Salinicola lusitanus LLJ914,a marine bacterium isolated from the Okinawa Trough.</title>
        <authorList>
            <person name="Li J."/>
        </authorList>
    </citation>
    <scope>NUCLEOTIDE SEQUENCE [LARGE SCALE GENOMIC DNA]</scope>
</reference>
<dbReference type="GO" id="GO:0005814">
    <property type="term" value="C:centriole"/>
    <property type="evidence" value="ECO:0007669"/>
    <property type="project" value="TreeGrafter"/>
</dbReference>
<gene>
    <name evidence="13" type="ORF">WMY93_007894</name>
</gene>
<dbReference type="InterPro" id="IPR009800">
    <property type="entry name" value="HCR"/>
</dbReference>
<name>A0AAW0PKV4_9GOBI</name>
<evidence type="ECO:0000313" key="13">
    <source>
        <dbReference type="EMBL" id="KAK7925584.1"/>
    </source>
</evidence>
<sequence>MCVQRLSFAKRQVETIQGLILRRAALQKVRQSTKQAEQAADCIRSLQAELQLVSVERDRLTLELKRTPELIEKALSDLKEQYESRLLQKQHDLEQTVLDVQEAVSDRDKAQRRVELIQVQLQQTEVKLERLSCELLSQQESSKRAFEEKVSEIEGHCAAKLKEMEDQVNRARAEHTRAVMTLRHFERLAAKRKEQLHKDCPQTEPVVSINGRTNHMAVQHSSALWEQRETTSQMLTVRPKVQLPADGQLLLVLEELQSLSAAVVNSSEDSAEEGQNAQDNNMKDPHRDRSHGDADEE</sequence>
<evidence type="ECO:0000256" key="10">
    <source>
        <dbReference type="ARBA" id="ARBA00031932"/>
    </source>
</evidence>
<evidence type="ECO:0000256" key="5">
    <source>
        <dbReference type="ARBA" id="ARBA00022473"/>
    </source>
</evidence>
<comment type="caution">
    <text evidence="13">The sequence shown here is derived from an EMBL/GenBank/DDBJ whole genome shotgun (WGS) entry which is preliminary data.</text>
</comment>
<evidence type="ECO:0000256" key="9">
    <source>
        <dbReference type="ARBA" id="ARBA00023242"/>
    </source>
</evidence>
<evidence type="ECO:0000256" key="8">
    <source>
        <dbReference type="ARBA" id="ARBA00023054"/>
    </source>
</evidence>
<keyword evidence="14" id="KW-1185">Reference proteome</keyword>
<evidence type="ECO:0000256" key="2">
    <source>
        <dbReference type="ARBA" id="ARBA00004123"/>
    </source>
</evidence>